<dbReference type="GO" id="GO:0005524">
    <property type="term" value="F:ATP binding"/>
    <property type="evidence" value="ECO:0007669"/>
    <property type="project" value="UniProtKB-KW"/>
</dbReference>
<dbReference type="NCBIfam" id="TIGR00595">
    <property type="entry name" value="priA"/>
    <property type="match status" value="1"/>
</dbReference>
<evidence type="ECO:0000256" key="10">
    <source>
        <dbReference type="ARBA" id="ARBA00023235"/>
    </source>
</evidence>
<dbReference type="GO" id="GO:0046872">
    <property type="term" value="F:metal ion binding"/>
    <property type="evidence" value="ECO:0007669"/>
    <property type="project" value="UniProtKB-KW"/>
</dbReference>
<keyword evidence="8" id="KW-0067">ATP-binding</keyword>
<evidence type="ECO:0000259" key="11">
    <source>
        <dbReference type="Pfam" id="PF17764"/>
    </source>
</evidence>
<sequence length="707" mass="80416">MYIVEVIPLTILPPNMPQILSYFFDPTLNFPADHQSRQSGMRSRLGTEQAPLLPKGAIVEVNINKRKVKAVVLSLSPLEKEKLILKKVDFQIKKINKVLFEKPQVSDYQFGLAVWIAKYYYAPLGYTLKTILPPFVFKKKYLVVEVGNTFSVKNSDFTTGQAPKKQLLIYKTKRLVEHLEPLVKEAVKGSNTYSFKNYGRTPPRPMATGHEAKQVLIVVPEKASINYFSEHFSKKYKTSIVFSGLSNEKLYNAWKKTESGEAKIIIGTRQALNMHFKNLGLIIVDDPLHEFYKSDMTPRYNAVTLAHKVAELNNAQLILTSVVPGVENYYKAGYGPVPCKVKSGMYELKNVEPRPKLNFEIVDMAQEVKNGNWSLISRKLNEELFAHLRSDKRILIFSPRRGYAGILVCGNCGSAVKCPQCEVAMRTHRSVEMILVCHHCGISKPVPKHCSVCGNHNLKTVGPAGTQKIYDDIKIRLTNADIKATVLALDTDIIKNETEEEEIISEISKTKASVLVATQMVFSHRFYLDFNLIAVVNADALTNIPDFRSEESLFYQIEKLASFLPVRQTGEPKKLLIQTYNPENKLMEKAITGNYIDFYNNELKLRQTLNYPPFFKLVKLTFKHINRDRASYAARTTTEKLKTVVARAKLEETIKIIEAVPAYIEKERGLYVYNIFLKVREGYQGLNELLKYVGPGWIIDIEPRSLL</sequence>
<dbReference type="InterPro" id="IPR041236">
    <property type="entry name" value="PriA_C"/>
</dbReference>
<keyword evidence="4" id="KW-0547">Nucleotide-binding</keyword>
<protein>
    <submittedName>
        <fullName evidence="13">Primosomal protein N</fullName>
    </submittedName>
</protein>
<evidence type="ECO:0000256" key="9">
    <source>
        <dbReference type="ARBA" id="ARBA00023125"/>
    </source>
</evidence>
<keyword evidence="1" id="KW-0639">Primosome</keyword>
<feature type="domain" description="Primosomal protein N' 3' DNA-binding" evidence="11">
    <location>
        <begin position="54"/>
        <end position="133"/>
    </location>
</feature>
<gene>
    <name evidence="13" type="ORF">A3J46_00870</name>
</gene>
<keyword evidence="3" id="KW-0479">Metal-binding</keyword>
<dbReference type="SUPFAM" id="SSF52540">
    <property type="entry name" value="P-loop containing nucleoside triphosphate hydrolases"/>
    <property type="match status" value="1"/>
</dbReference>
<dbReference type="AlphaFoldDB" id="A0A1F8F4U1"/>
<dbReference type="InterPro" id="IPR027417">
    <property type="entry name" value="P-loop_NTPase"/>
</dbReference>
<accession>A0A1F8F4U1</accession>
<dbReference type="InterPro" id="IPR041222">
    <property type="entry name" value="PriA_3primeBD"/>
</dbReference>
<evidence type="ECO:0000313" key="14">
    <source>
        <dbReference type="Proteomes" id="UP000177167"/>
    </source>
</evidence>
<evidence type="ECO:0000256" key="6">
    <source>
        <dbReference type="ARBA" id="ARBA00022806"/>
    </source>
</evidence>
<evidence type="ECO:0000313" key="13">
    <source>
        <dbReference type="EMBL" id="OGN08175.1"/>
    </source>
</evidence>
<dbReference type="Pfam" id="PF17764">
    <property type="entry name" value="PriA_3primeBD"/>
    <property type="match status" value="1"/>
</dbReference>
<evidence type="ECO:0000256" key="8">
    <source>
        <dbReference type="ARBA" id="ARBA00022840"/>
    </source>
</evidence>
<dbReference type="InterPro" id="IPR042115">
    <property type="entry name" value="PriA_3primeBD_sf"/>
</dbReference>
<keyword evidence="5" id="KW-0378">Hydrolase</keyword>
<dbReference type="GO" id="GO:0016787">
    <property type="term" value="F:hydrolase activity"/>
    <property type="evidence" value="ECO:0007669"/>
    <property type="project" value="UniProtKB-KW"/>
</dbReference>
<proteinExistence type="predicted"/>
<keyword evidence="6" id="KW-0347">Helicase</keyword>
<dbReference type="GO" id="GO:0043138">
    <property type="term" value="F:3'-5' DNA helicase activity"/>
    <property type="evidence" value="ECO:0007669"/>
    <property type="project" value="TreeGrafter"/>
</dbReference>
<evidence type="ECO:0000256" key="2">
    <source>
        <dbReference type="ARBA" id="ARBA00022705"/>
    </source>
</evidence>
<evidence type="ECO:0000256" key="3">
    <source>
        <dbReference type="ARBA" id="ARBA00022723"/>
    </source>
</evidence>
<dbReference type="PANTHER" id="PTHR30580:SF0">
    <property type="entry name" value="PRIMOSOMAL PROTEIN N"/>
    <property type="match status" value="1"/>
</dbReference>
<keyword evidence="2" id="KW-0235">DNA replication</keyword>
<evidence type="ECO:0000256" key="5">
    <source>
        <dbReference type="ARBA" id="ARBA00022801"/>
    </source>
</evidence>
<dbReference type="GO" id="GO:0006310">
    <property type="term" value="P:DNA recombination"/>
    <property type="evidence" value="ECO:0007669"/>
    <property type="project" value="InterPro"/>
</dbReference>
<name>A0A1F8F4U1_9BACT</name>
<dbReference type="GO" id="GO:1990077">
    <property type="term" value="C:primosome complex"/>
    <property type="evidence" value="ECO:0007669"/>
    <property type="project" value="UniProtKB-KW"/>
</dbReference>
<keyword evidence="7" id="KW-0862">Zinc</keyword>
<keyword evidence="9" id="KW-0238">DNA-binding</keyword>
<dbReference type="EMBL" id="MGJP01000067">
    <property type="protein sequence ID" value="OGN08175.1"/>
    <property type="molecule type" value="Genomic_DNA"/>
</dbReference>
<dbReference type="Gene3D" id="3.40.1440.60">
    <property type="entry name" value="PriA, 3(prime) DNA-binding domain"/>
    <property type="match status" value="1"/>
</dbReference>
<dbReference type="GO" id="GO:0006269">
    <property type="term" value="P:DNA replication, synthesis of primer"/>
    <property type="evidence" value="ECO:0007669"/>
    <property type="project" value="UniProtKB-KW"/>
</dbReference>
<comment type="caution">
    <text evidence="13">The sequence shown here is derived from an EMBL/GenBank/DDBJ whole genome shotgun (WGS) entry which is preliminary data.</text>
</comment>
<evidence type="ECO:0000256" key="7">
    <source>
        <dbReference type="ARBA" id="ARBA00022833"/>
    </source>
</evidence>
<dbReference type="GO" id="GO:0006270">
    <property type="term" value="P:DNA replication initiation"/>
    <property type="evidence" value="ECO:0007669"/>
    <property type="project" value="TreeGrafter"/>
</dbReference>
<dbReference type="GO" id="GO:0003677">
    <property type="term" value="F:DNA binding"/>
    <property type="evidence" value="ECO:0007669"/>
    <property type="project" value="UniProtKB-KW"/>
</dbReference>
<dbReference type="PANTHER" id="PTHR30580">
    <property type="entry name" value="PRIMOSOMAL PROTEIN N"/>
    <property type="match status" value="1"/>
</dbReference>
<evidence type="ECO:0000256" key="1">
    <source>
        <dbReference type="ARBA" id="ARBA00022515"/>
    </source>
</evidence>
<evidence type="ECO:0000256" key="4">
    <source>
        <dbReference type="ARBA" id="ARBA00022741"/>
    </source>
</evidence>
<dbReference type="GO" id="GO:0006302">
    <property type="term" value="P:double-strand break repair"/>
    <property type="evidence" value="ECO:0007669"/>
    <property type="project" value="InterPro"/>
</dbReference>
<dbReference type="Proteomes" id="UP000177167">
    <property type="component" value="Unassembled WGS sequence"/>
</dbReference>
<dbReference type="Pfam" id="PF18074">
    <property type="entry name" value="PriA_C"/>
    <property type="match status" value="1"/>
</dbReference>
<organism evidence="13 14">
    <name type="scientific">Candidatus Yanofskybacteria bacterium RIFCSPHIGHO2_02_FULL_41_11</name>
    <dbReference type="NCBI Taxonomy" id="1802675"/>
    <lineage>
        <taxon>Bacteria</taxon>
        <taxon>Candidatus Yanofskyibacteriota</taxon>
    </lineage>
</organism>
<reference evidence="13 14" key="1">
    <citation type="journal article" date="2016" name="Nat. Commun.">
        <title>Thousands of microbial genomes shed light on interconnected biogeochemical processes in an aquifer system.</title>
        <authorList>
            <person name="Anantharaman K."/>
            <person name="Brown C.T."/>
            <person name="Hug L.A."/>
            <person name="Sharon I."/>
            <person name="Castelle C.J."/>
            <person name="Probst A.J."/>
            <person name="Thomas B.C."/>
            <person name="Singh A."/>
            <person name="Wilkins M.J."/>
            <person name="Karaoz U."/>
            <person name="Brodie E.L."/>
            <person name="Williams K.H."/>
            <person name="Hubbard S.S."/>
            <person name="Banfield J.F."/>
        </authorList>
    </citation>
    <scope>NUCLEOTIDE SEQUENCE [LARGE SCALE GENOMIC DNA]</scope>
</reference>
<dbReference type="InterPro" id="IPR005259">
    <property type="entry name" value="PriA"/>
</dbReference>
<evidence type="ECO:0000259" key="12">
    <source>
        <dbReference type="Pfam" id="PF18074"/>
    </source>
</evidence>
<dbReference type="Gene3D" id="3.40.50.300">
    <property type="entry name" value="P-loop containing nucleotide triphosphate hydrolases"/>
    <property type="match status" value="1"/>
</dbReference>
<feature type="domain" description="Primosomal protein N C-terminal" evidence="12">
    <location>
        <begin position="613"/>
        <end position="703"/>
    </location>
</feature>
<keyword evidence="10" id="KW-0413">Isomerase</keyword>